<dbReference type="Proteomes" id="UP000003639">
    <property type="component" value="Unassembled WGS sequence"/>
</dbReference>
<evidence type="ECO:0000313" key="2">
    <source>
        <dbReference type="Proteomes" id="UP000003639"/>
    </source>
</evidence>
<sequence length="75" mass="8443">MVGFYITKSVHSSGMDAVLLCPGAAGREFHVHSARARSTPLQPCFIKFCILYTEKVLRWLYSTITLLVFQGDFSE</sequence>
<reference evidence="1 2" key="2">
    <citation type="submission" date="2007-06" db="EMBL/GenBank/DDBJ databases">
        <title>Draft genome sequence of Pseudoflavonifractor capillosus ATCC 29799.</title>
        <authorList>
            <person name="Sudarsanam P."/>
            <person name="Ley R."/>
            <person name="Guruge J."/>
            <person name="Turnbaugh P.J."/>
            <person name="Mahowald M."/>
            <person name="Liep D."/>
            <person name="Gordon J."/>
        </authorList>
    </citation>
    <scope>NUCLEOTIDE SEQUENCE [LARGE SCALE GENOMIC DNA]</scope>
    <source>
        <strain evidence="1 2">ATCC 29799</strain>
    </source>
</reference>
<proteinExistence type="predicted"/>
<comment type="caution">
    <text evidence="1">The sequence shown here is derived from an EMBL/GenBank/DDBJ whole genome shotgun (WGS) entry which is preliminary data.</text>
</comment>
<accession>A6NTA0</accession>
<gene>
    <name evidence="1" type="ORF">BACCAP_01429</name>
</gene>
<dbReference type="STRING" id="411467.BACCAP_01429"/>
<evidence type="ECO:0000313" key="1">
    <source>
        <dbReference type="EMBL" id="EDN00663.1"/>
    </source>
</evidence>
<keyword evidence="2" id="KW-1185">Reference proteome</keyword>
<protein>
    <submittedName>
        <fullName evidence="1">Uncharacterized protein</fullName>
    </submittedName>
</protein>
<reference evidence="1 2" key="1">
    <citation type="submission" date="2007-04" db="EMBL/GenBank/DDBJ databases">
        <authorList>
            <person name="Fulton L."/>
            <person name="Clifton S."/>
            <person name="Fulton B."/>
            <person name="Xu J."/>
            <person name="Minx P."/>
            <person name="Pepin K.H."/>
            <person name="Johnson M."/>
            <person name="Thiruvilangam P."/>
            <person name="Bhonagiri V."/>
            <person name="Nash W.E."/>
            <person name="Mardis E.R."/>
            <person name="Wilson R.K."/>
        </authorList>
    </citation>
    <scope>NUCLEOTIDE SEQUENCE [LARGE SCALE GENOMIC DNA]</scope>
    <source>
        <strain evidence="1 2">ATCC 29799</strain>
    </source>
</reference>
<name>A6NTA0_9FIRM</name>
<organism evidence="1 2">
    <name type="scientific">Pseudoflavonifractor capillosus ATCC 29799</name>
    <dbReference type="NCBI Taxonomy" id="411467"/>
    <lineage>
        <taxon>Bacteria</taxon>
        <taxon>Bacillati</taxon>
        <taxon>Bacillota</taxon>
        <taxon>Clostridia</taxon>
        <taxon>Eubacteriales</taxon>
        <taxon>Oscillospiraceae</taxon>
        <taxon>Pseudoflavonifractor</taxon>
    </lineage>
</organism>
<dbReference type="AlphaFoldDB" id="A6NTA0"/>
<dbReference type="EMBL" id="AAXG02000010">
    <property type="protein sequence ID" value="EDN00663.1"/>
    <property type="molecule type" value="Genomic_DNA"/>
</dbReference>